<evidence type="ECO:0008006" key="4">
    <source>
        <dbReference type="Google" id="ProtNLM"/>
    </source>
</evidence>
<keyword evidence="1" id="KW-1133">Transmembrane helix</keyword>
<evidence type="ECO:0000313" key="2">
    <source>
        <dbReference type="Ensembl" id="ENSMMSP00000017557.1"/>
    </source>
</evidence>
<protein>
    <recommendedName>
        <fullName evidence="4">Cytochrome b-c1 complex subunit 10</fullName>
    </recommendedName>
</protein>
<dbReference type="Ensembl" id="ENSMMST00000019404.1">
    <property type="protein sequence ID" value="ENSMMSP00000017557.1"/>
    <property type="gene ID" value="ENSMMSG00000013330.1"/>
</dbReference>
<dbReference type="GO" id="GO:0005743">
    <property type="term" value="C:mitochondrial inner membrane"/>
    <property type="evidence" value="ECO:0007669"/>
    <property type="project" value="TreeGrafter"/>
</dbReference>
<keyword evidence="3" id="KW-1185">Reference proteome</keyword>
<evidence type="ECO:0000313" key="3">
    <source>
        <dbReference type="Proteomes" id="UP000694544"/>
    </source>
</evidence>
<accession>A0A8C6FMS5</accession>
<dbReference type="AlphaFoldDB" id="A0A8C6FMS5"/>
<dbReference type="Pfam" id="PF08997">
    <property type="entry name" value="UCR_6-4kD"/>
    <property type="match status" value="1"/>
</dbReference>
<dbReference type="InterPro" id="IPR029027">
    <property type="entry name" value="Single_a-helix_sf"/>
</dbReference>
<dbReference type="GeneTree" id="ENSGT01020000230695"/>
<dbReference type="InterPro" id="IPR015089">
    <property type="entry name" value="UQCR"/>
</dbReference>
<keyword evidence="1" id="KW-0472">Membrane</keyword>
<dbReference type="PANTHER" id="PTHR15420:SF2">
    <property type="entry name" value="CYTOCHROME B-C1 COMPLEX SUBUNIT 10"/>
    <property type="match status" value="1"/>
</dbReference>
<proteinExistence type="predicted"/>
<dbReference type="Gene3D" id="1.20.5.220">
    <property type="match status" value="1"/>
</dbReference>
<keyword evidence="1" id="KW-0812">Transmembrane</keyword>
<dbReference type="GO" id="GO:0006122">
    <property type="term" value="P:mitochondrial electron transport, ubiquinol to cytochrome c"/>
    <property type="evidence" value="ECO:0007669"/>
    <property type="project" value="InterPro"/>
</dbReference>
<dbReference type="PANTHER" id="PTHR15420">
    <property type="entry name" value="UBIQUINOL-CYTOCHROME C REDUCTASE COMPLEX 6.4 KD PROTEIN"/>
    <property type="match status" value="1"/>
</dbReference>
<sequence>MLSRFLGPHSWELAGSWIPTVGMWGAVGTVGLAWGAARQLILDWVPYINSKFKKNV</sequence>
<evidence type="ECO:0000256" key="1">
    <source>
        <dbReference type="SAM" id="Phobius"/>
    </source>
</evidence>
<name>A0A8C6FMS5_MOSMO</name>
<reference evidence="2" key="2">
    <citation type="submission" date="2025-09" db="UniProtKB">
        <authorList>
            <consortium name="Ensembl"/>
        </authorList>
    </citation>
    <scope>IDENTIFICATION</scope>
</reference>
<reference evidence="2" key="1">
    <citation type="submission" date="2025-08" db="UniProtKB">
        <authorList>
            <consortium name="Ensembl"/>
        </authorList>
    </citation>
    <scope>IDENTIFICATION</scope>
</reference>
<dbReference type="Proteomes" id="UP000694544">
    <property type="component" value="Unplaced"/>
</dbReference>
<dbReference type="SUPFAM" id="SSF81518">
    <property type="entry name" value="Subunit XI (6.4 kDa protein) of cytochrome bc1 complex (Ubiquinol-cytochrome c reductase)"/>
    <property type="match status" value="1"/>
</dbReference>
<organism evidence="2 3">
    <name type="scientific">Moschus moschiferus</name>
    <name type="common">Siberian musk deer</name>
    <name type="synonym">Moschus sibiricus</name>
    <dbReference type="NCBI Taxonomy" id="68415"/>
    <lineage>
        <taxon>Eukaryota</taxon>
        <taxon>Metazoa</taxon>
        <taxon>Chordata</taxon>
        <taxon>Craniata</taxon>
        <taxon>Vertebrata</taxon>
        <taxon>Euteleostomi</taxon>
        <taxon>Mammalia</taxon>
        <taxon>Eutheria</taxon>
        <taxon>Laurasiatheria</taxon>
        <taxon>Artiodactyla</taxon>
        <taxon>Ruminantia</taxon>
        <taxon>Pecora</taxon>
        <taxon>Moschidae</taxon>
        <taxon>Moschus</taxon>
    </lineage>
</organism>
<feature type="transmembrane region" description="Helical" evidence="1">
    <location>
        <begin position="16"/>
        <end position="37"/>
    </location>
</feature>